<keyword evidence="2" id="KW-0614">Plasmid</keyword>
<feature type="region of interest" description="Disordered" evidence="1">
    <location>
        <begin position="28"/>
        <end position="47"/>
    </location>
</feature>
<name>A0A346Y6Z9_9ACTN</name>
<dbReference type="Proteomes" id="UP000264006">
    <property type="component" value="Plasmid pEDY32-46I"/>
</dbReference>
<evidence type="ECO:0000313" key="3">
    <source>
        <dbReference type="Proteomes" id="UP000264006"/>
    </source>
</evidence>
<protein>
    <submittedName>
        <fullName evidence="2">Uncharacterized protein</fullName>
    </submittedName>
</protein>
<dbReference type="AlphaFoldDB" id="A0A346Y6Z9"/>
<dbReference type="EMBL" id="CP031166">
    <property type="protein sequence ID" value="AXV10246.1"/>
    <property type="molecule type" value="Genomic_DNA"/>
</dbReference>
<proteinExistence type="predicted"/>
<evidence type="ECO:0000256" key="1">
    <source>
        <dbReference type="SAM" id="MobiDB-lite"/>
    </source>
</evidence>
<reference evidence="2 3" key="1">
    <citation type="submission" date="2018-09" db="EMBL/GenBank/DDBJ databases">
        <title>Complete genome sequence of Euzebya sp. DY32-46 isolated from seawater of Pacific Ocean.</title>
        <authorList>
            <person name="Xu L."/>
            <person name="Wu Y.-H."/>
            <person name="Xu X.-W."/>
        </authorList>
    </citation>
    <scope>NUCLEOTIDE SEQUENCE [LARGE SCALE GENOMIC DNA]</scope>
    <source>
        <strain evidence="2 3">DY32-46</strain>
        <plasmid evidence="3">pedy32-46i</plasmid>
    </source>
</reference>
<geneLocation type="plasmid" evidence="3">
    <name>pedy32-46i</name>
</geneLocation>
<gene>
    <name evidence="2" type="ORF">DVS28_b0506</name>
</gene>
<keyword evidence="3" id="KW-1185">Reference proteome</keyword>
<organism evidence="2 3">
    <name type="scientific">Euzebya pacifica</name>
    <dbReference type="NCBI Taxonomy" id="1608957"/>
    <lineage>
        <taxon>Bacteria</taxon>
        <taxon>Bacillati</taxon>
        <taxon>Actinomycetota</taxon>
        <taxon>Nitriliruptoria</taxon>
        <taxon>Euzebyales</taxon>
    </lineage>
</organism>
<evidence type="ECO:0000313" key="2">
    <source>
        <dbReference type="EMBL" id="AXV10246.1"/>
    </source>
</evidence>
<accession>A0A346Y6Z9</accession>
<sequence>MVIAGSTMILLAVVAGVLLLIGDRDSATTDPTVPATEPTVASAPLPANPQLERFGPDVVAEWLGEGVPLLADAFVGVSFLTALAADAPPAEAVQLCQRAVSADQIAADVPVLVFDIDGNLVADGGGELGPCEAVDPDEAPLDVGPGESG</sequence>
<dbReference type="KEGG" id="euz:DVS28_b0506"/>